<feature type="compositionally biased region" description="Basic and acidic residues" evidence="1">
    <location>
        <begin position="130"/>
        <end position="153"/>
    </location>
</feature>
<keyword evidence="2" id="KW-1133">Transmembrane helix</keyword>
<sequence>MIVWVILLVAVIIFSWSNWNPVEVTIWDNLVVETKVPALVIISFLIGFLPVWLYSRGVIWSLNRKIRSLEIAAKASSVSAAARESDREEAERREEAHIEPQPAPATDPAAAPAPAAVNTTPTVDETPAEEETRLTADDTAHGDAPATDDRKPTQDTTASS</sequence>
<gene>
    <name evidence="3" type="ORF">KYN89_14290</name>
</gene>
<keyword evidence="2" id="KW-0472">Membrane</keyword>
<feature type="transmembrane region" description="Helical" evidence="2">
    <location>
        <begin position="36"/>
        <end position="55"/>
    </location>
</feature>
<reference evidence="3 4" key="1">
    <citation type="submission" date="2021-07" db="EMBL/GenBank/DDBJ databases">
        <title>Alteriqipengyuania abyssalis NZ-12B nov, sp.nov isolated from deep sea sponge in pacific ocean.</title>
        <authorList>
            <person name="Tareen S."/>
            <person name="Wink J."/>
        </authorList>
    </citation>
    <scope>NUCLEOTIDE SEQUENCE [LARGE SCALE GENOMIC DNA]</scope>
    <source>
        <strain evidence="3 4">NZ-12B</strain>
    </source>
</reference>
<protein>
    <submittedName>
        <fullName evidence="3">LapA family protein</fullName>
    </submittedName>
</protein>
<name>A0ABS7PGV4_9SPHN</name>
<dbReference type="RefSeq" id="WP_222825781.1">
    <property type="nucleotide sequence ID" value="NZ_JAHWXP010000004.1"/>
</dbReference>
<evidence type="ECO:0000313" key="3">
    <source>
        <dbReference type="EMBL" id="MBY8338216.1"/>
    </source>
</evidence>
<evidence type="ECO:0000256" key="2">
    <source>
        <dbReference type="SAM" id="Phobius"/>
    </source>
</evidence>
<feature type="compositionally biased region" description="Basic and acidic residues" evidence="1">
    <location>
        <begin position="83"/>
        <end position="98"/>
    </location>
</feature>
<proteinExistence type="predicted"/>
<feature type="compositionally biased region" description="Low complexity" evidence="1">
    <location>
        <begin position="104"/>
        <end position="122"/>
    </location>
</feature>
<keyword evidence="2" id="KW-0812">Transmembrane</keyword>
<keyword evidence="4" id="KW-1185">Reference proteome</keyword>
<dbReference type="EMBL" id="JAHWXP010000004">
    <property type="protein sequence ID" value="MBY8338216.1"/>
    <property type="molecule type" value="Genomic_DNA"/>
</dbReference>
<evidence type="ECO:0000256" key="1">
    <source>
        <dbReference type="SAM" id="MobiDB-lite"/>
    </source>
</evidence>
<organism evidence="3 4">
    <name type="scientific">Alteriqipengyuania abyssalis</name>
    <dbReference type="NCBI Taxonomy" id="2860200"/>
    <lineage>
        <taxon>Bacteria</taxon>
        <taxon>Pseudomonadati</taxon>
        <taxon>Pseudomonadota</taxon>
        <taxon>Alphaproteobacteria</taxon>
        <taxon>Sphingomonadales</taxon>
        <taxon>Erythrobacteraceae</taxon>
        <taxon>Alteriqipengyuania</taxon>
    </lineage>
</organism>
<feature type="region of interest" description="Disordered" evidence="1">
    <location>
        <begin position="76"/>
        <end position="160"/>
    </location>
</feature>
<dbReference type="Proteomes" id="UP000759298">
    <property type="component" value="Unassembled WGS sequence"/>
</dbReference>
<evidence type="ECO:0000313" key="4">
    <source>
        <dbReference type="Proteomes" id="UP000759298"/>
    </source>
</evidence>
<comment type="caution">
    <text evidence="3">The sequence shown here is derived from an EMBL/GenBank/DDBJ whole genome shotgun (WGS) entry which is preliminary data.</text>
</comment>
<accession>A0ABS7PGV4</accession>